<accession>A0A1I4Q8Q9</accession>
<dbReference type="SUPFAM" id="SSF55846">
    <property type="entry name" value="N-acetylmuramoyl-L-alanine amidase-like"/>
    <property type="match status" value="1"/>
</dbReference>
<gene>
    <name evidence="3" type="ORF">SAMN04487943_11527</name>
</gene>
<dbReference type="InterPro" id="IPR036505">
    <property type="entry name" value="Amidase/PGRP_sf"/>
</dbReference>
<proteinExistence type="predicted"/>
<dbReference type="RefSeq" id="WP_091485675.1">
    <property type="nucleotide sequence ID" value="NZ_FOTR01000015.1"/>
</dbReference>
<dbReference type="SMART" id="SM00257">
    <property type="entry name" value="LysM"/>
    <property type="match status" value="1"/>
</dbReference>
<reference evidence="4" key="1">
    <citation type="submission" date="2016-10" db="EMBL/GenBank/DDBJ databases">
        <authorList>
            <person name="Varghese N."/>
            <person name="Submissions S."/>
        </authorList>
    </citation>
    <scope>NUCLEOTIDE SEQUENCE [LARGE SCALE GENOMIC DNA]</scope>
    <source>
        <strain evidence="4">CGMCC 1.4250</strain>
    </source>
</reference>
<dbReference type="Proteomes" id="UP000198565">
    <property type="component" value="Unassembled WGS sequence"/>
</dbReference>
<dbReference type="STRING" id="334253.SAMN04487943_11527"/>
<keyword evidence="4" id="KW-1185">Reference proteome</keyword>
<dbReference type="GO" id="GO:0009253">
    <property type="term" value="P:peptidoglycan catabolic process"/>
    <property type="evidence" value="ECO:0007669"/>
    <property type="project" value="InterPro"/>
</dbReference>
<dbReference type="Gene3D" id="3.10.350.10">
    <property type="entry name" value="LysM domain"/>
    <property type="match status" value="1"/>
</dbReference>
<sequence length="352" mass="38936">MTHFEKLPQLVDHRNTLPKKGHYADRTTIITTRVWHHGLTLSHLSGSTALGYNNYHITLGWPGCGYHLVIEAKNIVQTPNGPRARIVYCNDIRKKTYHIGNSNNFSLGVCVTGDYRKEELSDATKATIDELQEALVKDSIGKYDKSHHQMPDYSWKACCVYNYKKAFKFLDDTKPSSAPDTYKIQEGDTLWGIANNSDGISVEDLKKANPGVDPTKLKVGQVINLGKAKKSSGSNNNSSKSKPKANLKVDGKWGNGTTKGLQQYLDTVQDGIISDQVRNNVTNTFYGTTIDFGNGKGSLVIKALQSKIGAKVDGLLGPNTIQEYLGTVYDKKLSKPSLVVKELQRRLNKGTF</sequence>
<dbReference type="SUPFAM" id="SSF54106">
    <property type="entry name" value="LysM domain"/>
    <property type="match status" value="1"/>
</dbReference>
<evidence type="ECO:0000313" key="3">
    <source>
        <dbReference type="EMBL" id="SFM36482.1"/>
    </source>
</evidence>
<dbReference type="GO" id="GO:0008745">
    <property type="term" value="F:N-acetylmuramoyl-L-alanine amidase activity"/>
    <property type="evidence" value="ECO:0007669"/>
    <property type="project" value="InterPro"/>
</dbReference>
<feature type="compositionally biased region" description="Low complexity" evidence="1">
    <location>
        <begin position="231"/>
        <end position="248"/>
    </location>
</feature>
<dbReference type="InterPro" id="IPR018392">
    <property type="entry name" value="LysM"/>
</dbReference>
<dbReference type="InterPro" id="IPR036779">
    <property type="entry name" value="LysM_dom_sf"/>
</dbReference>
<protein>
    <submittedName>
        <fullName evidence="3">LysM domain-containing protein</fullName>
    </submittedName>
</protein>
<dbReference type="EMBL" id="FOTR01000015">
    <property type="protein sequence ID" value="SFM36482.1"/>
    <property type="molecule type" value="Genomic_DNA"/>
</dbReference>
<dbReference type="Pfam" id="PF01476">
    <property type="entry name" value="LysM"/>
    <property type="match status" value="1"/>
</dbReference>
<dbReference type="PROSITE" id="PS51782">
    <property type="entry name" value="LYSM"/>
    <property type="match status" value="1"/>
</dbReference>
<name>A0A1I4Q8Q9_9BACI</name>
<dbReference type="Gene3D" id="3.40.80.10">
    <property type="entry name" value="Peptidoglycan recognition protein-like"/>
    <property type="match status" value="1"/>
</dbReference>
<evidence type="ECO:0000256" key="1">
    <source>
        <dbReference type="SAM" id="MobiDB-lite"/>
    </source>
</evidence>
<feature type="region of interest" description="Disordered" evidence="1">
    <location>
        <begin position="228"/>
        <end position="252"/>
    </location>
</feature>
<evidence type="ECO:0000259" key="2">
    <source>
        <dbReference type="PROSITE" id="PS51782"/>
    </source>
</evidence>
<dbReference type="OrthoDB" id="9812621at2"/>
<dbReference type="CDD" id="cd00118">
    <property type="entry name" value="LysM"/>
    <property type="match status" value="1"/>
</dbReference>
<feature type="domain" description="LysM" evidence="2">
    <location>
        <begin position="180"/>
        <end position="225"/>
    </location>
</feature>
<dbReference type="AlphaFoldDB" id="A0A1I4Q8Q9"/>
<evidence type="ECO:0000313" key="4">
    <source>
        <dbReference type="Proteomes" id="UP000198565"/>
    </source>
</evidence>
<organism evidence="3 4">
    <name type="scientific">Gracilibacillus orientalis</name>
    <dbReference type="NCBI Taxonomy" id="334253"/>
    <lineage>
        <taxon>Bacteria</taxon>
        <taxon>Bacillati</taxon>
        <taxon>Bacillota</taxon>
        <taxon>Bacilli</taxon>
        <taxon>Bacillales</taxon>
        <taxon>Bacillaceae</taxon>
        <taxon>Gracilibacillus</taxon>
    </lineage>
</organism>